<organism evidence="2 3">
    <name type="scientific">Bradyrhizobium ivorense</name>
    <dbReference type="NCBI Taxonomy" id="2511166"/>
    <lineage>
        <taxon>Bacteria</taxon>
        <taxon>Pseudomonadati</taxon>
        <taxon>Pseudomonadota</taxon>
        <taxon>Alphaproteobacteria</taxon>
        <taxon>Hyphomicrobiales</taxon>
        <taxon>Nitrobacteraceae</taxon>
        <taxon>Bradyrhizobium</taxon>
    </lineage>
</organism>
<evidence type="ECO:0000313" key="2">
    <source>
        <dbReference type="EMBL" id="VIO68156.1"/>
    </source>
</evidence>
<dbReference type="RefSeq" id="WP_139858741.1">
    <property type="nucleotide sequence ID" value="NZ_CAADFC020000005.1"/>
</dbReference>
<keyword evidence="3" id="KW-1185">Reference proteome</keyword>
<protein>
    <submittedName>
        <fullName evidence="2">Uncharacterized protein</fullName>
    </submittedName>
</protein>
<gene>
    <name evidence="2" type="ORF">CI1B_19420</name>
</gene>
<sequence length="115" mass="11922">MPDYSLVPVDHQPDFDDYSLVPVDYDPFAADGVTQQAQLQPPPTPTQPAQTQPQQPATGAGQPGVNGPATTNDPGSSGGIVGIKRFGGDEGGDFPSRNAGIGFESAERAWDAALK</sequence>
<evidence type="ECO:0000313" key="3">
    <source>
        <dbReference type="Proteomes" id="UP000328092"/>
    </source>
</evidence>
<proteinExistence type="predicted"/>
<comment type="caution">
    <text evidence="2">The sequence shown here is derived from an EMBL/GenBank/DDBJ whole genome shotgun (WGS) entry which is preliminary data.</text>
</comment>
<dbReference type="OrthoDB" id="8256654at2"/>
<reference evidence="2" key="1">
    <citation type="submission" date="2019-02" db="EMBL/GenBank/DDBJ databases">
        <authorList>
            <person name="Pothier F.J."/>
        </authorList>
    </citation>
    <scope>NUCLEOTIDE SEQUENCE</scope>
    <source>
        <strain evidence="2">CI-1B</strain>
    </source>
</reference>
<feature type="compositionally biased region" description="Basic and acidic residues" evidence="1">
    <location>
        <begin position="105"/>
        <end position="115"/>
    </location>
</feature>
<feature type="region of interest" description="Disordered" evidence="1">
    <location>
        <begin position="1"/>
        <end position="115"/>
    </location>
</feature>
<evidence type="ECO:0000256" key="1">
    <source>
        <dbReference type="SAM" id="MobiDB-lite"/>
    </source>
</evidence>
<dbReference type="Proteomes" id="UP000328092">
    <property type="component" value="Unassembled WGS sequence"/>
</dbReference>
<feature type="compositionally biased region" description="Low complexity" evidence="1">
    <location>
        <begin position="47"/>
        <end position="60"/>
    </location>
</feature>
<accession>A0A508T1V4</accession>
<dbReference type="AlphaFoldDB" id="A0A508T1V4"/>
<name>A0A508T1V4_9BRAD</name>
<dbReference type="EMBL" id="CAADFC020000005">
    <property type="protein sequence ID" value="VIO68156.1"/>
    <property type="molecule type" value="Genomic_DNA"/>
</dbReference>